<gene>
    <name evidence="3" type="ORF">FLP08_00265</name>
</gene>
<dbReference type="GO" id="GO:0004175">
    <property type="term" value="F:endopeptidase activity"/>
    <property type="evidence" value="ECO:0007669"/>
    <property type="project" value="TreeGrafter"/>
</dbReference>
<dbReference type="AlphaFoldDB" id="A0A7M3SWL3"/>
<evidence type="ECO:0000313" key="3">
    <source>
        <dbReference type="EMBL" id="MUP40994.1"/>
    </source>
</evidence>
<evidence type="ECO:0000313" key="4">
    <source>
        <dbReference type="Proteomes" id="UP000460416"/>
    </source>
</evidence>
<proteinExistence type="predicted"/>
<sequence length="459" mass="52405">MIKRNLLLICLAFSLQLSAQSSKMFSKTEVIQDLDYLYKALKESHYNLFAYTPEAQYDDVHNHLKTSINKDSLSLLEATTILQQLTSSAQNGHTEIGFPGQSYIEFASAGGKLFPLELAIEGDRTLVRKNWSNQTISPGTQVVAIDDVPIQEILTKIYPQISAERTYFKNAKLEMFSFPRYYWQVFGEKDNFKIEVLSNGERKTLNLSAIEAIEDYEMKREEILSSKMELRFLGSTAFLNPGNFGGDTEIYQSFIDSSFTRIQEAEIENLIIDLRNNAGGDDSFSDYLVSYIADRPFLWTSNFSLKSSQLLKDQVRKERDTTQPFWREVLVHKNDEIYPYKFEAFKPQPEAKRFKGDVFVLINRQSHSQSAVTAAQIQDYDFGTIVGEETGDYPSLYASVFYFQLPNTGTTVQVSKGRIIRVNGSTAEEGVIPDIFIKDYLLDENDEILNGLLQKLQNE</sequence>
<dbReference type="Pfam" id="PF03572">
    <property type="entry name" value="Peptidase_S41"/>
    <property type="match status" value="1"/>
</dbReference>
<dbReference type="PANTHER" id="PTHR32060">
    <property type="entry name" value="TAIL-SPECIFIC PROTEASE"/>
    <property type="match status" value="1"/>
</dbReference>
<dbReference type="SUPFAM" id="SSF52096">
    <property type="entry name" value="ClpP/crotonase"/>
    <property type="match status" value="1"/>
</dbReference>
<dbReference type="InterPro" id="IPR029045">
    <property type="entry name" value="ClpP/crotonase-like_dom_sf"/>
</dbReference>
<reference evidence="3 4" key="1">
    <citation type="submission" date="2019-07" db="EMBL/GenBank/DDBJ databases">
        <title>Gramella aestuarii sp. nov., isolated from a tidal flat, and emended description of Gramella echinicola.</title>
        <authorList>
            <person name="Liu L."/>
        </authorList>
    </citation>
    <scope>NUCLEOTIDE SEQUENCE [LARGE SCALE GENOMIC DNA]</scope>
    <source>
        <strain evidence="3 4">BS12</strain>
    </source>
</reference>
<feature type="chain" id="PRO_5029571951" evidence="1">
    <location>
        <begin position="20"/>
        <end position="459"/>
    </location>
</feature>
<dbReference type="OrthoDB" id="6397760at2"/>
<dbReference type="GO" id="GO:0030288">
    <property type="term" value="C:outer membrane-bounded periplasmic space"/>
    <property type="evidence" value="ECO:0007669"/>
    <property type="project" value="TreeGrafter"/>
</dbReference>
<comment type="caution">
    <text evidence="3">The sequence shown here is derived from an EMBL/GenBank/DDBJ whole genome shotgun (WGS) entry which is preliminary data.</text>
</comment>
<dbReference type="Proteomes" id="UP000460416">
    <property type="component" value="Unassembled WGS sequence"/>
</dbReference>
<dbReference type="Gene3D" id="3.90.226.10">
    <property type="entry name" value="2-enoyl-CoA Hydratase, Chain A, domain 1"/>
    <property type="match status" value="1"/>
</dbReference>
<feature type="domain" description="Tail specific protease" evidence="2">
    <location>
        <begin position="254"/>
        <end position="435"/>
    </location>
</feature>
<evidence type="ECO:0000259" key="2">
    <source>
        <dbReference type="Pfam" id="PF03572"/>
    </source>
</evidence>
<name>A0A7M3SWL3_9FLAO</name>
<keyword evidence="1" id="KW-0732">Signal</keyword>
<dbReference type="PANTHER" id="PTHR32060:SF30">
    <property type="entry name" value="CARBOXY-TERMINAL PROCESSING PROTEASE CTPA"/>
    <property type="match status" value="1"/>
</dbReference>
<dbReference type="EMBL" id="VJVW01000001">
    <property type="protein sequence ID" value="MUP40994.1"/>
    <property type="molecule type" value="Genomic_DNA"/>
</dbReference>
<dbReference type="GO" id="GO:0006508">
    <property type="term" value="P:proteolysis"/>
    <property type="evidence" value="ECO:0007669"/>
    <property type="project" value="InterPro"/>
</dbReference>
<feature type="signal peptide" evidence="1">
    <location>
        <begin position="1"/>
        <end position="19"/>
    </location>
</feature>
<dbReference type="InterPro" id="IPR005151">
    <property type="entry name" value="Tail-specific_protease"/>
</dbReference>
<keyword evidence="4" id="KW-1185">Reference proteome</keyword>
<dbReference type="RefSeq" id="WP_156272857.1">
    <property type="nucleotide sequence ID" value="NZ_BAABGI010000005.1"/>
</dbReference>
<accession>A0A7M3SWL3</accession>
<protein>
    <submittedName>
        <fullName evidence="3">Peptidase S41</fullName>
    </submittedName>
</protein>
<organism evidence="3 4">
    <name type="scientific">Christiangramia aestuarii</name>
    <dbReference type="NCBI Taxonomy" id="1028746"/>
    <lineage>
        <taxon>Bacteria</taxon>
        <taxon>Pseudomonadati</taxon>
        <taxon>Bacteroidota</taxon>
        <taxon>Flavobacteriia</taxon>
        <taxon>Flavobacteriales</taxon>
        <taxon>Flavobacteriaceae</taxon>
        <taxon>Christiangramia</taxon>
    </lineage>
</organism>
<evidence type="ECO:0000256" key="1">
    <source>
        <dbReference type="SAM" id="SignalP"/>
    </source>
</evidence>
<dbReference type="GO" id="GO:0008236">
    <property type="term" value="F:serine-type peptidase activity"/>
    <property type="evidence" value="ECO:0007669"/>
    <property type="project" value="InterPro"/>
</dbReference>
<dbReference type="GO" id="GO:0007165">
    <property type="term" value="P:signal transduction"/>
    <property type="evidence" value="ECO:0007669"/>
    <property type="project" value="TreeGrafter"/>
</dbReference>